<proteinExistence type="predicted"/>
<keyword evidence="1" id="KW-0732">Signal</keyword>
<name>A0A0P1IKW6_9RHOB</name>
<sequence length="168" mass="18358">MTLKQLAGAAVLAAVATSAAADSKFEHFGSVEGWNVFIDHEKNSCMIESIDSLENVVQMGLTKERDVAYLGVFTKAETSIKKDDKQAVAILIGSNLYTGEVTGMRGNITKGYTGGYVLTDDPQFVEDLAKQYEMIVFPETSYSFIMDLSGTYKAIEMGRECNQKVLAN</sequence>
<reference evidence="3" key="1">
    <citation type="submission" date="2015-09" db="EMBL/GenBank/DDBJ databases">
        <authorList>
            <person name="Rodrigo-Torres Lidia"/>
            <person name="Arahal R.David."/>
        </authorList>
    </citation>
    <scope>NUCLEOTIDE SEQUENCE [LARGE SCALE GENOMIC DNA]</scope>
    <source>
        <strain evidence="3">CECT 7735</strain>
    </source>
</reference>
<evidence type="ECO:0000256" key="1">
    <source>
        <dbReference type="SAM" id="SignalP"/>
    </source>
</evidence>
<accession>A0A0P1IKW6</accession>
<protein>
    <submittedName>
        <fullName evidence="2">Uncharacterized protein</fullName>
    </submittedName>
</protein>
<evidence type="ECO:0000313" key="3">
    <source>
        <dbReference type="Proteomes" id="UP000051870"/>
    </source>
</evidence>
<dbReference type="RefSeq" id="WP_058312012.1">
    <property type="nucleotide sequence ID" value="NZ_CYTW01000003.1"/>
</dbReference>
<dbReference type="GeneID" id="83881841"/>
<keyword evidence="3" id="KW-1185">Reference proteome</keyword>
<dbReference type="EMBL" id="CYTW01000003">
    <property type="protein sequence ID" value="CUK04886.1"/>
    <property type="molecule type" value="Genomic_DNA"/>
</dbReference>
<evidence type="ECO:0000313" key="2">
    <source>
        <dbReference type="EMBL" id="CUK04886.1"/>
    </source>
</evidence>
<organism evidence="2 3">
    <name type="scientific">Shimia thalassica</name>
    <dbReference type="NCBI Taxonomy" id="1715693"/>
    <lineage>
        <taxon>Bacteria</taxon>
        <taxon>Pseudomonadati</taxon>
        <taxon>Pseudomonadota</taxon>
        <taxon>Alphaproteobacteria</taxon>
        <taxon>Rhodobacterales</taxon>
        <taxon>Roseobacteraceae</taxon>
    </lineage>
</organism>
<feature type="chain" id="PRO_5006065370" evidence="1">
    <location>
        <begin position="22"/>
        <end position="168"/>
    </location>
</feature>
<feature type="signal peptide" evidence="1">
    <location>
        <begin position="1"/>
        <end position="21"/>
    </location>
</feature>
<dbReference type="AlphaFoldDB" id="A0A0P1IKW6"/>
<gene>
    <name evidence="2" type="ORF">PH7735_02834</name>
</gene>
<dbReference type="Proteomes" id="UP000051870">
    <property type="component" value="Unassembled WGS sequence"/>
</dbReference>
<dbReference type="STRING" id="1715693.PH7735_02834"/>